<proteinExistence type="predicted"/>
<dbReference type="Proteomes" id="UP000183385">
    <property type="component" value="Unassembled WGS sequence"/>
</dbReference>
<dbReference type="AlphaFoldDB" id="A0AAQ1HJH9"/>
<gene>
    <name evidence="1" type="ORF">SAMN05216577_102235</name>
</gene>
<dbReference type="RefSeq" id="WP_135499910.1">
    <property type="nucleotide sequence ID" value="NZ_BGPP01000004.1"/>
</dbReference>
<reference evidence="1 2" key="1">
    <citation type="submission" date="2016-10" db="EMBL/GenBank/DDBJ databases">
        <authorList>
            <person name="Varghese N."/>
            <person name="Submissions S."/>
        </authorList>
    </citation>
    <scope>NUCLEOTIDE SEQUENCE [LARGE SCALE GENOMIC DNA]</scope>
    <source>
        <strain evidence="1 2">LMG 18378</strain>
    </source>
</reference>
<sequence>MRFSVALFIGFFLTGLLQGEWALADAPSVQDSKLPQGFLQIIEDAAKGEGRGKDSGFSEASRMSRLDRYREDVTGRDLKTSMNAVRVSESPLKACKEISSQAVGVRRAEGLDGLLRVYQCAEQGGITLKEQGGSSVLYRELVNFNVNGKSARKTVGSGSSQITSILWVEPDRTVLLQMNRIDEKSVAWLETVAESLSENIVRNALSSDL</sequence>
<dbReference type="EMBL" id="FOLS01000002">
    <property type="protein sequence ID" value="SFC05231.1"/>
    <property type="molecule type" value="Genomic_DNA"/>
</dbReference>
<evidence type="ECO:0000313" key="1">
    <source>
        <dbReference type="EMBL" id="SFC05231.1"/>
    </source>
</evidence>
<comment type="caution">
    <text evidence="1">The sequence shown here is derived from an EMBL/GenBank/DDBJ whole genome shotgun (WGS) entry which is preliminary data.</text>
</comment>
<name>A0AAQ1HJH9_9PSED</name>
<protein>
    <submittedName>
        <fullName evidence="1">Uncharacterized protein</fullName>
    </submittedName>
</protein>
<accession>A0AAQ1HJH9</accession>
<keyword evidence="2" id="KW-1185">Reference proteome</keyword>
<organism evidence="1 2">
    <name type="scientific">Pseudomonas citronellolis</name>
    <dbReference type="NCBI Taxonomy" id="53408"/>
    <lineage>
        <taxon>Bacteria</taxon>
        <taxon>Pseudomonadati</taxon>
        <taxon>Pseudomonadota</taxon>
        <taxon>Gammaproteobacteria</taxon>
        <taxon>Pseudomonadales</taxon>
        <taxon>Pseudomonadaceae</taxon>
        <taxon>Pseudomonas</taxon>
    </lineage>
</organism>
<evidence type="ECO:0000313" key="2">
    <source>
        <dbReference type="Proteomes" id="UP000183385"/>
    </source>
</evidence>